<dbReference type="GO" id="GO:0005829">
    <property type="term" value="C:cytosol"/>
    <property type="evidence" value="ECO:0007669"/>
    <property type="project" value="TreeGrafter"/>
</dbReference>
<dbReference type="Proteomes" id="UP000010845">
    <property type="component" value="Chromosome"/>
</dbReference>
<dbReference type="Gene3D" id="3.30.1240.10">
    <property type="match status" value="1"/>
</dbReference>
<dbReference type="SFLD" id="SFLDS00003">
    <property type="entry name" value="Haloacid_Dehalogenase"/>
    <property type="match status" value="1"/>
</dbReference>
<dbReference type="GO" id="GO:0016791">
    <property type="term" value="F:phosphatase activity"/>
    <property type="evidence" value="ECO:0007669"/>
    <property type="project" value="TreeGrafter"/>
</dbReference>
<dbReference type="SFLD" id="SFLDG01140">
    <property type="entry name" value="C2.B:_Phosphomannomutase_and_P"/>
    <property type="match status" value="1"/>
</dbReference>
<gene>
    <name evidence="1" type="ORF">Thethe_01679</name>
</gene>
<dbReference type="NCBIfam" id="TIGR01484">
    <property type="entry name" value="HAD-SF-IIB"/>
    <property type="match status" value="1"/>
</dbReference>
<proteinExistence type="predicted"/>
<dbReference type="GO" id="GO:0000287">
    <property type="term" value="F:magnesium ion binding"/>
    <property type="evidence" value="ECO:0007669"/>
    <property type="project" value="TreeGrafter"/>
</dbReference>
<dbReference type="CDD" id="cd07516">
    <property type="entry name" value="HAD_Pase"/>
    <property type="match status" value="1"/>
</dbReference>
<dbReference type="HOGENOM" id="CLU_044146_3_1_9"/>
<dbReference type="InterPro" id="IPR023214">
    <property type="entry name" value="HAD_sf"/>
</dbReference>
<evidence type="ECO:0000313" key="2">
    <source>
        <dbReference type="Proteomes" id="UP000010845"/>
    </source>
</evidence>
<dbReference type="InterPro" id="IPR036412">
    <property type="entry name" value="HAD-like_sf"/>
</dbReference>
<protein>
    <submittedName>
        <fullName evidence="1">HAD-superfamily hydrolase, subfamily IIB</fullName>
    </submittedName>
</protein>
<dbReference type="PATRIC" id="fig|698948.3.peg.1671"/>
<dbReference type="RefSeq" id="WP_015311847.1">
    <property type="nucleotide sequence ID" value="NC_019970.1"/>
</dbReference>
<sequence length="267" mass="30517">MALIKLLSVDMDGTLLNSNLEISAKNLYALKKLLDKNIKIIFATGRTFKAANYYAKIHNLDVYIICYNGAFIQKSNSNNVLYCSKIDKDIAKDILIKAEKINVYTKVYVNDILYIQDDNEEARNFSKNNRITYKCVGKLSDFINEDPNMIVFIDTSEKINKISEIVKSKFKYSVTNTSSEPDSLELVPYGNSKRNSLEFLCKKLNINSDEVISIGNGINDLEMLKWSKIGVAVKNSDPKLLKEYKLVSKHTNNEDAIFYILKEYKII</sequence>
<dbReference type="Gene3D" id="3.40.50.1000">
    <property type="entry name" value="HAD superfamily/HAD-like"/>
    <property type="match status" value="1"/>
</dbReference>
<evidence type="ECO:0000313" key="1">
    <source>
        <dbReference type="EMBL" id="AGB19314.1"/>
    </source>
</evidence>
<dbReference type="SUPFAM" id="SSF56784">
    <property type="entry name" value="HAD-like"/>
    <property type="match status" value="1"/>
</dbReference>
<dbReference type="PROSITE" id="PS01228">
    <property type="entry name" value="COF_1"/>
    <property type="match status" value="1"/>
</dbReference>
<accession>L0IKP3</accession>
<dbReference type="KEGG" id="tto:Thethe_01679"/>
<dbReference type="InterPro" id="IPR006379">
    <property type="entry name" value="HAD-SF_hydro_IIB"/>
</dbReference>
<dbReference type="PANTHER" id="PTHR10000">
    <property type="entry name" value="PHOSPHOSERINE PHOSPHATASE"/>
    <property type="match status" value="1"/>
</dbReference>
<reference evidence="1 2" key="1">
    <citation type="submission" date="2012-03" db="EMBL/GenBank/DDBJ databases">
        <title>Complete sequence of chromosome of Thermoanaerobacterium thermosaccharolyticum M0795.</title>
        <authorList>
            <consortium name="US DOE Joint Genome Institute"/>
            <person name="Lucas S."/>
            <person name="Han J."/>
            <person name="Lapidus A."/>
            <person name="Cheng J.-F."/>
            <person name="Goodwin L."/>
            <person name="Pitluck S."/>
            <person name="Peters L."/>
            <person name="Teshima H."/>
            <person name="Detter J.C."/>
            <person name="Han C."/>
            <person name="Tapia R."/>
            <person name="Land M."/>
            <person name="Hauser L."/>
            <person name="Kyrpides N."/>
            <person name="Ivanova N."/>
            <person name="Pagani I."/>
            <person name="Feinberg L."/>
            <person name="Folden J."/>
            <person name="Hogsett D."/>
            <person name="Shaw J."/>
            <person name="Woyke T."/>
        </authorList>
    </citation>
    <scope>NUCLEOTIDE SEQUENCE [LARGE SCALE GENOMIC DNA]</scope>
    <source>
        <strain evidence="1 2">M0795</strain>
    </source>
</reference>
<dbReference type="EMBL" id="CP003066">
    <property type="protein sequence ID" value="AGB19314.1"/>
    <property type="molecule type" value="Genomic_DNA"/>
</dbReference>
<name>L0IKP3_THETR</name>
<dbReference type="NCBIfam" id="TIGR00099">
    <property type="entry name" value="Cof-subfamily"/>
    <property type="match status" value="1"/>
</dbReference>
<dbReference type="InterPro" id="IPR000150">
    <property type="entry name" value="Cof"/>
</dbReference>
<keyword evidence="1" id="KW-0378">Hydrolase</keyword>
<dbReference type="AlphaFoldDB" id="L0IKP3"/>
<organism evidence="1 2">
    <name type="scientific">Thermoanaerobacterium thermosaccharolyticum M0795</name>
    <dbReference type="NCBI Taxonomy" id="698948"/>
    <lineage>
        <taxon>Bacteria</taxon>
        <taxon>Bacillati</taxon>
        <taxon>Bacillota</taxon>
        <taxon>Clostridia</taxon>
        <taxon>Thermoanaerobacterales</taxon>
        <taxon>Thermoanaerobacteraceae</taxon>
        <taxon>Thermoanaerobacterium</taxon>
    </lineage>
</organism>
<dbReference type="Pfam" id="PF08282">
    <property type="entry name" value="Hydrolase_3"/>
    <property type="match status" value="1"/>
</dbReference>
<dbReference type="PANTHER" id="PTHR10000:SF8">
    <property type="entry name" value="HAD SUPERFAMILY HYDROLASE-LIKE, TYPE 3"/>
    <property type="match status" value="1"/>
</dbReference>